<feature type="compositionally biased region" description="Basic and acidic residues" evidence="2">
    <location>
        <begin position="11"/>
        <end position="23"/>
    </location>
</feature>
<feature type="transmembrane region" description="Helical" evidence="3">
    <location>
        <begin position="452"/>
        <end position="473"/>
    </location>
</feature>
<evidence type="ECO:0000313" key="6">
    <source>
        <dbReference type="RefSeq" id="XP_070306335.1"/>
    </source>
</evidence>
<dbReference type="PANTHER" id="PTHR34313:SF2">
    <property type="entry name" value="ENDOGENOUS RETROVIRUS GROUP K MEMBER 21 ENV POLYPROTEIN-LIKE"/>
    <property type="match status" value="1"/>
</dbReference>
<feature type="domain" description="Retroviral envelope protein GP41-like" evidence="4">
    <location>
        <begin position="473"/>
        <end position="666"/>
    </location>
</feature>
<dbReference type="InterPro" id="IPR000328">
    <property type="entry name" value="GP41-like"/>
</dbReference>
<name>A0ABM4GSP1_ODOVR</name>
<dbReference type="RefSeq" id="XP_070306335.1">
    <property type="nucleotide sequence ID" value="XM_070450234.1"/>
</dbReference>
<accession>A0ABM4GSP1</accession>
<evidence type="ECO:0000256" key="1">
    <source>
        <dbReference type="ARBA" id="ARBA00004328"/>
    </source>
</evidence>
<reference evidence="5" key="1">
    <citation type="journal article" date="2022" name="J. Hered.">
        <title>A De Novo Chromosome-Level Genome Assembly of the White-Tailed Deer, Odocoileus Virginianus.</title>
        <authorList>
            <person name="London E.W."/>
            <person name="Roca A.L."/>
            <person name="Novakofski J.E."/>
            <person name="Mateus-Pinilla N.E."/>
        </authorList>
    </citation>
    <scope>NUCLEOTIDE SEQUENCE [LARGE SCALE GENOMIC DNA]</scope>
</reference>
<evidence type="ECO:0000256" key="3">
    <source>
        <dbReference type="SAM" id="Phobius"/>
    </source>
</evidence>
<dbReference type="Pfam" id="PF00517">
    <property type="entry name" value="GP41"/>
    <property type="match status" value="1"/>
</dbReference>
<evidence type="ECO:0000313" key="5">
    <source>
        <dbReference type="Proteomes" id="UP001652640"/>
    </source>
</evidence>
<dbReference type="GeneID" id="139029727"/>
<reference evidence="6" key="2">
    <citation type="submission" date="2025-08" db="UniProtKB">
        <authorList>
            <consortium name="RefSeq"/>
        </authorList>
    </citation>
    <scope>IDENTIFICATION</scope>
    <source>
        <tissue evidence="6">Tongue muscle</tissue>
    </source>
</reference>
<proteinExistence type="predicted"/>
<dbReference type="PANTHER" id="PTHR34313">
    <property type="entry name" value="ENDOGENOUS RETROVIRUS GROUP K MEMBER 113 ENV POLYPROTEIN-RELATED"/>
    <property type="match status" value="1"/>
</dbReference>
<evidence type="ECO:0000259" key="4">
    <source>
        <dbReference type="Pfam" id="PF00517"/>
    </source>
</evidence>
<keyword evidence="5" id="KW-1185">Reference proteome</keyword>
<evidence type="ECO:0000256" key="2">
    <source>
        <dbReference type="SAM" id="MobiDB-lite"/>
    </source>
</evidence>
<gene>
    <name evidence="6" type="primary">LOC139029727</name>
</gene>
<keyword evidence="3" id="KW-0472">Membrane</keyword>
<feature type="region of interest" description="Disordered" evidence="2">
    <location>
        <begin position="1"/>
        <end position="23"/>
    </location>
</feature>
<dbReference type="Proteomes" id="UP001652640">
    <property type="component" value="Chromosome 19"/>
</dbReference>
<comment type="subcellular location">
    <subcellularLocation>
        <location evidence="1">Virion</location>
    </subcellularLocation>
</comment>
<keyword evidence="3" id="KW-1133">Transmembrane helix</keyword>
<protein>
    <submittedName>
        <fullName evidence="6">Endogenous retrovirus group K member 6 Env polyprotein-like</fullName>
    </submittedName>
</protein>
<feature type="transmembrane region" description="Helical" evidence="3">
    <location>
        <begin position="621"/>
        <end position="642"/>
    </location>
</feature>
<dbReference type="InterPro" id="IPR051255">
    <property type="entry name" value="Retroviral_env_glycoprotein"/>
</dbReference>
<sequence length="681" mass="76189">MEAVFLVGRQADNEGEKSPPPQKEKIKYKVSNKKTLDSPTPTWGQIKNLTRQAQTVAGPGASPEQLFLAILAILSCQVSMVTPFSSQSESGIYWAYFPDPPTLQVVPWTESPLRVTTNAPRLLGGSWTSHSLKSYPINLNFSFHGLVEGIPICFNFPLEGTRGLITPTKEGCVQTSKKAIITDSPLNKGKKGSKRFVWVLLGQMPGISDEIQTQFARFNHSLPFDDTYERCSSDPPSDDSWGGVNYQIGYPQWRECIYDSMLAYKMGNSNTISIQDWSNPNPKHDLKTVKNYTDEYVNWENSTVPWPLSVSRWHHNALVPPMVAYQQNSKTFWQPELWRAVAATSNVTLKRPNSTLEKVVLACLPSPYVFLFVNDSNKLQIYLNQTGGPTIVDCDTCFLSSCLSPRFNVSAFIILKRPPYLMVPVNLTTYWYDNYGLAVLQHVKELMRIKRFAGLLVLGISALIMAISSAILASVSLAHQVHTAAHVNDLSKNVSLTLATQEAIDRKLEMKVNALEEAVMHIGTELQALKTKLALSCHADYKWICVTPLKVNETDYNWERIQNHISGVWNSSSISLDLERLHQQISNVKDAKLDFTVVETAHDFFNQLSSFISGKGLISGIMTWVSLGCIVLVIILILPCIVRILRTSIQRLSVELQLLALKNKKGGDVGSQEEDKRTPRP</sequence>
<keyword evidence="3" id="KW-0812">Transmembrane</keyword>
<organism evidence="5 6">
    <name type="scientific">Odocoileus virginianus</name>
    <name type="common">White-tailed deer</name>
    <dbReference type="NCBI Taxonomy" id="9874"/>
    <lineage>
        <taxon>Eukaryota</taxon>
        <taxon>Metazoa</taxon>
        <taxon>Chordata</taxon>
        <taxon>Craniata</taxon>
        <taxon>Vertebrata</taxon>
        <taxon>Euteleostomi</taxon>
        <taxon>Mammalia</taxon>
        <taxon>Eutheria</taxon>
        <taxon>Laurasiatheria</taxon>
        <taxon>Artiodactyla</taxon>
        <taxon>Ruminantia</taxon>
        <taxon>Pecora</taxon>
        <taxon>Cervidae</taxon>
        <taxon>Odocoileinae</taxon>
        <taxon>Odocoileus</taxon>
    </lineage>
</organism>